<dbReference type="Gene3D" id="4.10.810.10">
    <property type="entry name" value="Virus Scaffolding Protein, Chain A"/>
    <property type="match status" value="1"/>
</dbReference>
<dbReference type="EMBL" id="JXWY01000107">
    <property type="protein sequence ID" value="KIX89994.1"/>
    <property type="molecule type" value="Genomic_DNA"/>
</dbReference>
<dbReference type="Proteomes" id="UP000254100">
    <property type="component" value="Unassembled WGS sequence"/>
</dbReference>
<dbReference type="InterPro" id="IPR014957">
    <property type="entry name" value="IDEAL_dom"/>
</dbReference>
<dbReference type="AlphaFoldDB" id="A0A0D6XMG3"/>
<evidence type="ECO:0000259" key="1">
    <source>
        <dbReference type="SMART" id="SM00914"/>
    </source>
</evidence>
<organism evidence="3 5">
    <name type="scientific">Staphylococcus microti</name>
    <dbReference type="NCBI Taxonomy" id="569857"/>
    <lineage>
        <taxon>Bacteria</taxon>
        <taxon>Bacillati</taxon>
        <taxon>Bacillota</taxon>
        <taxon>Bacilli</taxon>
        <taxon>Bacillales</taxon>
        <taxon>Staphylococcaceae</taxon>
        <taxon>Staphylococcus</taxon>
    </lineage>
</organism>
<proteinExistence type="predicted"/>
<dbReference type="EMBL" id="UHDT01000001">
    <property type="protein sequence ID" value="SUM57067.1"/>
    <property type="molecule type" value="Genomic_DNA"/>
</dbReference>
<dbReference type="Pfam" id="PF08858">
    <property type="entry name" value="IDEAL"/>
    <property type="match status" value="1"/>
</dbReference>
<evidence type="ECO:0000313" key="2">
    <source>
        <dbReference type="EMBL" id="KIX89994.1"/>
    </source>
</evidence>
<dbReference type="SMART" id="SM00914">
    <property type="entry name" value="IDEAL"/>
    <property type="match status" value="1"/>
</dbReference>
<reference evidence="2 4" key="1">
    <citation type="submission" date="2015-01" db="EMBL/GenBank/DDBJ databases">
        <authorList>
            <person name="Guo J."/>
        </authorList>
    </citation>
    <scope>NUCLEOTIDE SEQUENCE [LARGE SCALE GENOMIC DNA]</scope>
    <source>
        <strain evidence="2 4">DSM 22147</strain>
    </source>
</reference>
<gene>
    <name evidence="3" type="ORF">NCTC13832_00735</name>
    <name evidence="2" type="ORF">TP70_09735</name>
</gene>
<feature type="domain" description="IDEAL" evidence="1">
    <location>
        <begin position="27"/>
        <end position="63"/>
    </location>
</feature>
<dbReference type="InterPro" id="IPR027393">
    <property type="entry name" value="Virus_scaffolding_prot_C"/>
</dbReference>
<dbReference type="OrthoDB" id="2418442at2"/>
<evidence type="ECO:0000313" key="4">
    <source>
        <dbReference type="Proteomes" id="UP000032366"/>
    </source>
</evidence>
<reference evidence="3 5" key="2">
    <citation type="submission" date="2018-06" db="EMBL/GenBank/DDBJ databases">
        <authorList>
            <consortium name="Pathogen Informatics"/>
            <person name="Doyle S."/>
        </authorList>
    </citation>
    <scope>NUCLEOTIDE SEQUENCE [LARGE SCALE GENOMIC DNA]</scope>
    <source>
        <strain evidence="3 5">NCTC13832</strain>
    </source>
</reference>
<keyword evidence="4" id="KW-1185">Reference proteome</keyword>
<evidence type="ECO:0000313" key="3">
    <source>
        <dbReference type="EMBL" id="SUM57067.1"/>
    </source>
</evidence>
<evidence type="ECO:0000313" key="5">
    <source>
        <dbReference type="Proteomes" id="UP000254100"/>
    </source>
</evidence>
<accession>A0A0D6XMG3</accession>
<sequence length="72" mass="8401">MKHKIDVKQHVPVNPMQAVNRLGAELVIEAALKRHRKLELEQLIDKALMNNNKEAFMTYTEEYNELEAQNIV</sequence>
<name>A0A0D6XMG3_9STAP</name>
<dbReference type="RefSeq" id="WP_044361320.1">
    <property type="nucleotide sequence ID" value="NZ_JXWY01000107.1"/>
</dbReference>
<protein>
    <submittedName>
        <fullName evidence="2">IDEAL domain protein</fullName>
    </submittedName>
    <submittedName>
        <fullName evidence="3">Uncharacterized conserved protein</fullName>
    </submittedName>
</protein>
<dbReference type="Proteomes" id="UP000032366">
    <property type="component" value="Unassembled WGS sequence"/>
</dbReference>